<dbReference type="FunFam" id="1.10.10.520:FF:000001">
    <property type="entry name" value="NEDD8-activating enzyme E1 catalytic subunit"/>
    <property type="match status" value="1"/>
</dbReference>
<evidence type="ECO:0000313" key="14">
    <source>
        <dbReference type="Proteomes" id="UP000274131"/>
    </source>
</evidence>
<feature type="active site" description="Glycyl thioester intermediate" evidence="10">
    <location>
        <position position="213"/>
    </location>
</feature>
<dbReference type="OrthoDB" id="5977743at2759"/>
<dbReference type="Pfam" id="PF00899">
    <property type="entry name" value="ThiF"/>
    <property type="match status" value="1"/>
</dbReference>
<comment type="catalytic activity">
    <reaction evidence="9 11">
        <text>ATP + [NEDD8 protein] + [E1 NEDD8-activating enzyme]-L-cysteine = AMP + diphosphate + [E1 NEDD8-activating enzyme]-S-[NEDD8 protein]-yl-L-cysteine.</text>
        <dbReference type="EC" id="6.2.1.64"/>
    </reaction>
</comment>
<dbReference type="Pfam" id="PF08825">
    <property type="entry name" value="E2_bind"/>
    <property type="match status" value="1"/>
</dbReference>
<protein>
    <recommendedName>
        <fullName evidence="3 11">NEDD8-activating enzyme E1 catalytic subunit</fullName>
        <ecNumber evidence="8 11">6.2.1.64</ecNumber>
    </recommendedName>
</protein>
<dbReference type="PROSITE" id="PS00865">
    <property type="entry name" value="UBIQUITIN_ACTIVAT_2"/>
    <property type="match status" value="1"/>
</dbReference>
<comment type="pathway">
    <text evidence="1 11">Protein modification; protein neddylation.</text>
</comment>
<name>A0A0N4VHJ8_ENTVE</name>
<evidence type="ECO:0000256" key="7">
    <source>
        <dbReference type="ARBA" id="ARBA00022840"/>
    </source>
</evidence>
<evidence type="ECO:0000256" key="11">
    <source>
        <dbReference type="RuleBase" id="RU368009"/>
    </source>
</evidence>
<dbReference type="GO" id="GO:0005634">
    <property type="term" value="C:nucleus"/>
    <property type="evidence" value="ECO:0007669"/>
    <property type="project" value="TreeGrafter"/>
</dbReference>
<keyword evidence="7 11" id="KW-0067">ATP-binding</keyword>
<evidence type="ECO:0000256" key="2">
    <source>
        <dbReference type="ARBA" id="ARBA00006310"/>
    </source>
</evidence>
<keyword evidence="5 11" id="KW-0547">Nucleotide-binding</keyword>
<dbReference type="SMART" id="SM01181">
    <property type="entry name" value="E2_bind"/>
    <property type="match status" value="1"/>
</dbReference>
<dbReference type="Gene3D" id="3.10.290.20">
    <property type="entry name" value="Ubiquitin-like 2 activating enzyme e1b. Chain: B, domain 3"/>
    <property type="match status" value="1"/>
</dbReference>
<dbReference type="Proteomes" id="UP000274131">
    <property type="component" value="Unassembled WGS sequence"/>
</dbReference>
<dbReference type="InterPro" id="IPR035985">
    <property type="entry name" value="Ubiquitin-activating_enz"/>
</dbReference>
<evidence type="ECO:0000256" key="8">
    <source>
        <dbReference type="ARBA" id="ARBA00023624"/>
    </source>
</evidence>
<dbReference type="EC" id="6.2.1.64" evidence="8 11"/>
<evidence type="ECO:0000256" key="3">
    <source>
        <dbReference type="ARBA" id="ARBA00015203"/>
    </source>
</evidence>
<dbReference type="Gene3D" id="3.40.50.720">
    <property type="entry name" value="NAD(P)-binding Rossmann-like Domain"/>
    <property type="match status" value="1"/>
</dbReference>
<keyword evidence="14" id="KW-1185">Reference proteome</keyword>
<feature type="domain" description="E2 binding" evidence="12">
    <location>
        <begin position="349"/>
        <end position="433"/>
    </location>
</feature>
<evidence type="ECO:0000313" key="13">
    <source>
        <dbReference type="EMBL" id="VDD94893.1"/>
    </source>
</evidence>
<comment type="similarity">
    <text evidence="2 11">Belongs to the ubiquitin-activating E1 family. UBA3 subfamily.</text>
</comment>
<dbReference type="InterPro" id="IPR030468">
    <property type="entry name" value="Uba3_N"/>
</dbReference>
<proteinExistence type="inferred from homology"/>
<dbReference type="GO" id="GO:0005524">
    <property type="term" value="F:ATP binding"/>
    <property type="evidence" value="ECO:0007669"/>
    <property type="project" value="UniProtKB-UniRule"/>
</dbReference>
<dbReference type="GO" id="GO:0019781">
    <property type="term" value="F:NEDD8 activating enzyme activity"/>
    <property type="evidence" value="ECO:0007669"/>
    <property type="project" value="UniProtKB-UniRule"/>
</dbReference>
<dbReference type="GO" id="GO:0045116">
    <property type="term" value="P:protein neddylation"/>
    <property type="evidence" value="ECO:0007669"/>
    <property type="project" value="UniProtKB-UniRule"/>
</dbReference>
<dbReference type="WBParaSite" id="EVEC_0001029901-mRNA-1">
    <property type="protein sequence ID" value="EVEC_0001029901-mRNA-1"/>
    <property type="gene ID" value="EVEC_0001029901"/>
</dbReference>
<evidence type="ECO:0000256" key="9">
    <source>
        <dbReference type="ARBA" id="ARBA00024626"/>
    </source>
</evidence>
<reference evidence="15" key="1">
    <citation type="submission" date="2017-02" db="UniProtKB">
        <authorList>
            <consortium name="WormBaseParasite"/>
        </authorList>
    </citation>
    <scope>IDENTIFICATION</scope>
</reference>
<dbReference type="InterPro" id="IPR045886">
    <property type="entry name" value="ThiF/MoeB/HesA"/>
</dbReference>
<dbReference type="PANTHER" id="PTHR10953">
    <property type="entry name" value="UBIQUITIN-ACTIVATING ENZYME E1"/>
    <property type="match status" value="1"/>
</dbReference>
<evidence type="ECO:0000256" key="6">
    <source>
        <dbReference type="ARBA" id="ARBA00022786"/>
    </source>
</evidence>
<evidence type="ECO:0000313" key="15">
    <source>
        <dbReference type="WBParaSite" id="EVEC_0001029901-mRNA-1"/>
    </source>
</evidence>
<sequence length="438" mass="49163">MNALATDKSSQDRWRDIRRFTDRPSALAHPEFRPDAENLEQIRNAHILVVGAGGLGCEVLKDLALSGFCNIEVIDMDTIDLSNLNRQFLFREADVGKSKADVAAEFIMKRIQNCKVIPHNCNIEDKNDDFYRSFHIVICGLDSIVARRWLNNKLVSLVEYKPDGSPNPESIIPLIDGGTEGFKGNSRVIFPSVTPCVECTIDLYPPQVNFPMCTIAHTPRLPEHCVEFVKVIQWDRDKPFAGTNLDPDDPAHVKWVYEEAFKRAKEYNIEGVDLRLTKGVLKRIIPAVASTNAVIAASCTLEALKLASNIACPFTNYLNFADIDGVFMGTVNLEKRPDCVVCGQRADYIEVSPVEKLSELLSNIIEKYKLKNPSLQTARQLLYMKSEIISDFAKASTENLAKTLKELGLCEGDEILVADEKRSQPLSLRLRFMEDQPD</sequence>
<evidence type="ECO:0000256" key="1">
    <source>
        <dbReference type="ARBA" id="ARBA00005032"/>
    </source>
</evidence>
<dbReference type="AlphaFoldDB" id="A0A0N4VHJ8"/>
<organism evidence="15">
    <name type="scientific">Enterobius vermicularis</name>
    <name type="common">Human pinworm</name>
    <dbReference type="NCBI Taxonomy" id="51028"/>
    <lineage>
        <taxon>Eukaryota</taxon>
        <taxon>Metazoa</taxon>
        <taxon>Ecdysozoa</taxon>
        <taxon>Nematoda</taxon>
        <taxon>Chromadorea</taxon>
        <taxon>Rhabditida</taxon>
        <taxon>Spirurina</taxon>
        <taxon>Oxyuridomorpha</taxon>
        <taxon>Oxyuroidea</taxon>
        <taxon>Oxyuridae</taxon>
        <taxon>Enterobius</taxon>
    </lineage>
</organism>
<evidence type="ECO:0000256" key="4">
    <source>
        <dbReference type="ARBA" id="ARBA00022598"/>
    </source>
</evidence>
<evidence type="ECO:0000256" key="10">
    <source>
        <dbReference type="PROSITE-ProRule" id="PRU10132"/>
    </source>
</evidence>
<dbReference type="GO" id="GO:0005737">
    <property type="term" value="C:cytoplasm"/>
    <property type="evidence" value="ECO:0007669"/>
    <property type="project" value="TreeGrafter"/>
</dbReference>
<dbReference type="CDD" id="cd01488">
    <property type="entry name" value="Uba3_RUB"/>
    <property type="match status" value="1"/>
</dbReference>
<evidence type="ECO:0000259" key="12">
    <source>
        <dbReference type="SMART" id="SM01181"/>
    </source>
</evidence>
<reference evidence="13 14" key="2">
    <citation type="submission" date="2018-10" db="EMBL/GenBank/DDBJ databases">
        <authorList>
            <consortium name="Pathogen Informatics"/>
        </authorList>
    </citation>
    <scope>NUCLEOTIDE SEQUENCE [LARGE SCALE GENOMIC DNA]</scope>
</reference>
<dbReference type="STRING" id="51028.A0A0N4VHJ8"/>
<dbReference type="InterPro" id="IPR000594">
    <property type="entry name" value="ThiF_NAD_FAD-bd"/>
</dbReference>
<dbReference type="SUPFAM" id="SSF69572">
    <property type="entry name" value="Activating enzymes of the ubiquitin-like proteins"/>
    <property type="match status" value="1"/>
</dbReference>
<evidence type="ECO:0000256" key="5">
    <source>
        <dbReference type="ARBA" id="ARBA00022741"/>
    </source>
</evidence>
<dbReference type="UniPathway" id="UPA00885"/>
<comment type="function">
    <text evidence="11">Catalytic subunit of the dimeric E1 enzyme, which activates NEDD8.</text>
</comment>
<dbReference type="Gene3D" id="1.10.10.520">
    <property type="entry name" value="Ubiquitin activating enzymes (Uba3). Chain: B, domain 2"/>
    <property type="match status" value="1"/>
</dbReference>
<dbReference type="InterPro" id="IPR014929">
    <property type="entry name" value="E2-binding"/>
</dbReference>
<keyword evidence="6 11" id="KW-0833">Ubl conjugation pathway</keyword>
<keyword evidence="4 11" id="KW-0436">Ligase</keyword>
<dbReference type="EMBL" id="UXUI01010196">
    <property type="protein sequence ID" value="VDD94893.1"/>
    <property type="molecule type" value="Genomic_DNA"/>
</dbReference>
<dbReference type="InterPro" id="IPR033127">
    <property type="entry name" value="UBQ-activ_enz_E1_Cys_AS"/>
</dbReference>
<dbReference type="PANTHER" id="PTHR10953:SF6">
    <property type="entry name" value="NEDD8-ACTIVATING ENZYME E1 CATALYTIC SUBUNIT"/>
    <property type="match status" value="1"/>
</dbReference>
<dbReference type="InterPro" id="IPR023318">
    <property type="entry name" value="Ub_act_enz_dom_a_sf"/>
</dbReference>
<accession>A0A0N4VHJ8</accession>
<gene>
    <name evidence="13" type="ORF">EVEC_LOCUS9644</name>
</gene>